<accession>W6U921</accession>
<dbReference type="Proteomes" id="UP000019149">
    <property type="component" value="Unassembled WGS sequence"/>
</dbReference>
<sequence>MVQKSNYSPGTFEISNKSTLAGYQDSSPLKDKGILSACSYSKRLESSSKGDTNTTIILFQENSQFPIFGFHVEDLNGHAVLFHFGVCNPHFKSQLFLRRDCLHVFLKKTGEEETIQNTQSIKATT</sequence>
<dbReference type="KEGG" id="egl:EGR_07665"/>
<dbReference type="GeneID" id="36343380"/>
<dbReference type="CTD" id="36343380"/>
<comment type="caution">
    <text evidence="1">The sequence shown here is derived from an EMBL/GenBank/DDBJ whole genome shotgun (WGS) entry which is preliminary data.</text>
</comment>
<organism evidence="1 2">
    <name type="scientific">Echinococcus granulosus</name>
    <name type="common">Hydatid tapeworm</name>
    <dbReference type="NCBI Taxonomy" id="6210"/>
    <lineage>
        <taxon>Eukaryota</taxon>
        <taxon>Metazoa</taxon>
        <taxon>Spiralia</taxon>
        <taxon>Lophotrochozoa</taxon>
        <taxon>Platyhelminthes</taxon>
        <taxon>Cestoda</taxon>
        <taxon>Eucestoda</taxon>
        <taxon>Cyclophyllidea</taxon>
        <taxon>Taeniidae</taxon>
        <taxon>Echinococcus</taxon>
        <taxon>Echinococcus granulosus group</taxon>
    </lineage>
</organism>
<evidence type="ECO:0000313" key="1">
    <source>
        <dbReference type="EMBL" id="EUB57500.1"/>
    </source>
</evidence>
<dbReference type="AlphaFoldDB" id="W6U921"/>
<keyword evidence="2" id="KW-1185">Reference proteome</keyword>
<proteinExistence type="predicted"/>
<reference evidence="1 2" key="1">
    <citation type="journal article" date="2013" name="Nat. Genet.">
        <title>The genome of the hydatid tapeworm Echinococcus granulosus.</title>
        <authorList>
            <person name="Zheng H."/>
            <person name="Zhang W."/>
            <person name="Zhang L."/>
            <person name="Zhang Z."/>
            <person name="Li J."/>
            <person name="Lu G."/>
            <person name="Zhu Y."/>
            <person name="Wang Y."/>
            <person name="Huang Y."/>
            <person name="Liu J."/>
            <person name="Kang H."/>
            <person name="Chen J."/>
            <person name="Wang L."/>
            <person name="Chen A."/>
            <person name="Yu S."/>
            <person name="Gao Z."/>
            <person name="Jin L."/>
            <person name="Gu W."/>
            <person name="Wang Z."/>
            <person name="Zhao L."/>
            <person name="Shi B."/>
            <person name="Wen H."/>
            <person name="Lin R."/>
            <person name="Jones M.K."/>
            <person name="Brejova B."/>
            <person name="Vinar T."/>
            <person name="Zhao G."/>
            <person name="McManus D.P."/>
            <person name="Chen Z."/>
            <person name="Zhou Y."/>
            <person name="Wang S."/>
        </authorList>
    </citation>
    <scope>NUCLEOTIDE SEQUENCE [LARGE SCALE GENOMIC DNA]</scope>
</reference>
<name>W6U921_ECHGR</name>
<evidence type="ECO:0000313" key="2">
    <source>
        <dbReference type="Proteomes" id="UP000019149"/>
    </source>
</evidence>
<dbReference type="RefSeq" id="XP_024348696.1">
    <property type="nucleotide sequence ID" value="XM_024496914.1"/>
</dbReference>
<gene>
    <name evidence="1" type="ORF">EGR_07665</name>
</gene>
<dbReference type="EMBL" id="APAU02000083">
    <property type="protein sequence ID" value="EUB57500.1"/>
    <property type="molecule type" value="Genomic_DNA"/>
</dbReference>
<protein>
    <submittedName>
        <fullName evidence="1">Uncharacterized protein</fullName>
    </submittedName>
</protein>